<proteinExistence type="predicted"/>
<dbReference type="EMBL" id="JAATLK010000001">
    <property type="protein sequence ID" value="NIZ47032.1"/>
    <property type="molecule type" value="Genomic_DNA"/>
</dbReference>
<feature type="domain" description="RCK C-terminal" evidence="2">
    <location>
        <begin position="139"/>
        <end position="233"/>
    </location>
</feature>
<organism evidence="3 4">
    <name type="scientific">Entomospira nematocerorum</name>
    <dbReference type="NCBI Taxonomy" id="2719987"/>
    <lineage>
        <taxon>Bacteria</taxon>
        <taxon>Pseudomonadati</taxon>
        <taxon>Spirochaetota</taxon>
        <taxon>Spirochaetia</taxon>
        <taxon>Spirochaetales</taxon>
        <taxon>Spirochaetaceae</taxon>
        <taxon>Entomospira</taxon>
    </lineage>
</organism>
<accession>A0A968GBW5</accession>
<evidence type="ECO:0000313" key="4">
    <source>
        <dbReference type="Proteomes" id="UP000752013"/>
    </source>
</evidence>
<dbReference type="AlphaFoldDB" id="A0A968GBW5"/>
<dbReference type="PANTHER" id="PTHR43833">
    <property type="entry name" value="POTASSIUM CHANNEL PROTEIN 2-RELATED-RELATED"/>
    <property type="match status" value="1"/>
</dbReference>
<evidence type="ECO:0000313" key="3">
    <source>
        <dbReference type="EMBL" id="NIZ47032.1"/>
    </source>
</evidence>
<dbReference type="InterPro" id="IPR036721">
    <property type="entry name" value="RCK_C_sf"/>
</dbReference>
<dbReference type="GO" id="GO:0008324">
    <property type="term" value="F:monoatomic cation transmembrane transporter activity"/>
    <property type="evidence" value="ECO:0007669"/>
    <property type="project" value="InterPro"/>
</dbReference>
<gene>
    <name evidence="3" type="ORF">HCT46_03780</name>
</gene>
<dbReference type="SUPFAM" id="SSF51735">
    <property type="entry name" value="NAD(P)-binding Rossmann-fold domains"/>
    <property type="match status" value="1"/>
</dbReference>
<dbReference type="PANTHER" id="PTHR43833:SF7">
    <property type="entry name" value="KTR SYSTEM POTASSIUM UPTAKE PROTEIN C"/>
    <property type="match status" value="1"/>
</dbReference>
<feature type="domain" description="RCK N-terminal" evidence="1">
    <location>
        <begin position="7"/>
        <end position="122"/>
    </location>
</feature>
<dbReference type="Pfam" id="PF02080">
    <property type="entry name" value="TrkA_C"/>
    <property type="match status" value="1"/>
</dbReference>
<dbReference type="PROSITE" id="PS51202">
    <property type="entry name" value="RCK_C"/>
    <property type="match status" value="1"/>
</dbReference>
<evidence type="ECO:0000259" key="1">
    <source>
        <dbReference type="PROSITE" id="PS51201"/>
    </source>
</evidence>
<dbReference type="PROSITE" id="PS51201">
    <property type="entry name" value="RCK_N"/>
    <property type="match status" value="1"/>
</dbReference>
<dbReference type="Gene3D" id="3.40.50.720">
    <property type="entry name" value="NAD(P)-binding Rossmann-like Domain"/>
    <property type="match status" value="1"/>
</dbReference>
<dbReference type="RefSeq" id="WP_167703464.1">
    <property type="nucleotide sequence ID" value="NZ_CP118168.1"/>
</dbReference>
<dbReference type="InterPro" id="IPR003148">
    <property type="entry name" value="RCK_N"/>
</dbReference>
<name>A0A968GBW5_9SPIO</name>
<dbReference type="InterPro" id="IPR050721">
    <property type="entry name" value="Trk_Ktr_HKT_K-transport"/>
</dbReference>
<reference evidence="3" key="1">
    <citation type="submission" date="2020-03" db="EMBL/GenBank/DDBJ databases">
        <title>Spirochaetal bacteria isolated from arthropods constitute a novel genus Entomospira genus novum within the order Spirochaetales.</title>
        <authorList>
            <person name="Grana-Miraglia L."/>
            <person name="Sikutova S."/>
            <person name="Fingerle V."/>
            <person name="Sing A."/>
            <person name="Castillo-Ramirez S."/>
            <person name="Margos G."/>
            <person name="Rudolf I."/>
        </authorList>
    </citation>
    <scope>NUCLEOTIDE SEQUENCE</scope>
    <source>
        <strain evidence="3">BR208</strain>
    </source>
</reference>
<dbReference type="Pfam" id="PF02254">
    <property type="entry name" value="TrkA_N"/>
    <property type="match status" value="1"/>
</dbReference>
<dbReference type="Gene3D" id="3.30.70.1450">
    <property type="entry name" value="Regulator of K+ conductance, C-terminal domain"/>
    <property type="match status" value="1"/>
</dbReference>
<protein>
    <submittedName>
        <fullName evidence="3">TrkA family potassium uptake protein</fullName>
    </submittedName>
</protein>
<evidence type="ECO:0000259" key="2">
    <source>
        <dbReference type="PROSITE" id="PS51202"/>
    </source>
</evidence>
<comment type="caution">
    <text evidence="3">The sequence shown here is derived from an EMBL/GenBank/DDBJ whole genome shotgun (WGS) entry which is preliminary data.</text>
</comment>
<dbReference type="InterPro" id="IPR006037">
    <property type="entry name" value="RCK_C"/>
</dbReference>
<keyword evidence="4" id="KW-1185">Reference proteome</keyword>
<dbReference type="GO" id="GO:0006813">
    <property type="term" value="P:potassium ion transport"/>
    <property type="evidence" value="ECO:0007669"/>
    <property type="project" value="InterPro"/>
</dbReference>
<dbReference type="InterPro" id="IPR036291">
    <property type="entry name" value="NAD(P)-bd_dom_sf"/>
</dbReference>
<sequence>MAEDDRDRVYAVIGLGRFGIHLAMALADRGFSVVAIDNDPVALDAVKGKVAQALLIDAEEESFVIRAPLDDVDVAIVSLKQFEVAILAVLYLKQVGVPYIIARAETAIHAHALTKVGADQIVNVEEESGQRLAHNLTSPHILDVIRLSNIVTLAEVVAHSNIVNKQLKELDLRNQYGISIVAIRRIQLKMDEEGLPVQGEELLLPGPNDTVEVGDILIVVGTNSAVDKLQGED</sequence>
<dbReference type="Proteomes" id="UP000752013">
    <property type="component" value="Unassembled WGS sequence"/>
</dbReference>
<dbReference type="SUPFAM" id="SSF116726">
    <property type="entry name" value="TrkA C-terminal domain-like"/>
    <property type="match status" value="1"/>
</dbReference>